<evidence type="ECO:0000313" key="1">
    <source>
        <dbReference type="EMBL" id="KAG8069567.1"/>
    </source>
</evidence>
<dbReference type="AlphaFoldDB" id="A0A8J5SIC0"/>
<sequence>MQCLLGHLLHSKAGAQLGQHDVKKRHQRQSILASLHLGGANSLPEPLRLKVLLHHESPLGVEDRCHGLPCHMLHHDCTWCATTATVAILPSLR</sequence>
<evidence type="ECO:0000313" key="2">
    <source>
        <dbReference type="Proteomes" id="UP000729402"/>
    </source>
</evidence>
<reference evidence="1" key="1">
    <citation type="journal article" date="2021" name="bioRxiv">
        <title>Whole Genome Assembly and Annotation of Northern Wild Rice, Zizania palustris L., Supports a Whole Genome Duplication in the Zizania Genus.</title>
        <authorList>
            <person name="Haas M."/>
            <person name="Kono T."/>
            <person name="Macchietto M."/>
            <person name="Millas R."/>
            <person name="McGilp L."/>
            <person name="Shao M."/>
            <person name="Duquette J."/>
            <person name="Hirsch C.N."/>
            <person name="Kimball J."/>
        </authorList>
    </citation>
    <scope>NUCLEOTIDE SEQUENCE</scope>
    <source>
        <tissue evidence="1">Fresh leaf tissue</tissue>
    </source>
</reference>
<dbReference type="Proteomes" id="UP000729402">
    <property type="component" value="Unassembled WGS sequence"/>
</dbReference>
<protein>
    <submittedName>
        <fullName evidence="1">Uncharacterized protein</fullName>
    </submittedName>
</protein>
<accession>A0A8J5SIC0</accession>
<organism evidence="1 2">
    <name type="scientific">Zizania palustris</name>
    <name type="common">Northern wild rice</name>
    <dbReference type="NCBI Taxonomy" id="103762"/>
    <lineage>
        <taxon>Eukaryota</taxon>
        <taxon>Viridiplantae</taxon>
        <taxon>Streptophyta</taxon>
        <taxon>Embryophyta</taxon>
        <taxon>Tracheophyta</taxon>
        <taxon>Spermatophyta</taxon>
        <taxon>Magnoliopsida</taxon>
        <taxon>Liliopsida</taxon>
        <taxon>Poales</taxon>
        <taxon>Poaceae</taxon>
        <taxon>BOP clade</taxon>
        <taxon>Oryzoideae</taxon>
        <taxon>Oryzeae</taxon>
        <taxon>Zizaniinae</taxon>
        <taxon>Zizania</taxon>
    </lineage>
</organism>
<comment type="caution">
    <text evidence="1">The sequence shown here is derived from an EMBL/GenBank/DDBJ whole genome shotgun (WGS) entry which is preliminary data.</text>
</comment>
<proteinExistence type="predicted"/>
<dbReference type="EMBL" id="JAAALK010000283">
    <property type="protein sequence ID" value="KAG8069567.1"/>
    <property type="molecule type" value="Genomic_DNA"/>
</dbReference>
<name>A0A8J5SIC0_ZIZPA</name>
<reference evidence="1" key="2">
    <citation type="submission" date="2021-02" db="EMBL/GenBank/DDBJ databases">
        <authorList>
            <person name="Kimball J.A."/>
            <person name="Haas M.W."/>
            <person name="Macchietto M."/>
            <person name="Kono T."/>
            <person name="Duquette J."/>
            <person name="Shao M."/>
        </authorList>
    </citation>
    <scope>NUCLEOTIDE SEQUENCE</scope>
    <source>
        <tissue evidence="1">Fresh leaf tissue</tissue>
    </source>
</reference>
<gene>
    <name evidence="1" type="ORF">GUJ93_ZPchr0006g45615</name>
</gene>
<keyword evidence="2" id="KW-1185">Reference proteome</keyword>